<reference evidence="8" key="2">
    <citation type="submission" date="2020-10" db="UniProtKB">
        <authorList>
            <consortium name="WormBaseParasite"/>
        </authorList>
    </citation>
    <scope>IDENTIFICATION</scope>
</reference>
<evidence type="ECO:0000256" key="1">
    <source>
        <dbReference type="ARBA" id="ARBA00004141"/>
    </source>
</evidence>
<evidence type="ECO:0000256" key="6">
    <source>
        <dbReference type="RuleBase" id="RU362006"/>
    </source>
</evidence>
<reference evidence="7" key="1">
    <citation type="journal article" date="2013" name="Genetics">
        <title>The draft genome and transcriptome of Panagrellus redivivus are shaped by the harsh demands of a free-living lifestyle.</title>
        <authorList>
            <person name="Srinivasan J."/>
            <person name="Dillman A.R."/>
            <person name="Macchietto M.G."/>
            <person name="Heikkinen L."/>
            <person name="Lakso M."/>
            <person name="Fracchia K.M."/>
            <person name="Antoshechkin I."/>
            <person name="Mortazavi A."/>
            <person name="Wong G."/>
            <person name="Sternberg P.W."/>
        </authorList>
    </citation>
    <scope>NUCLEOTIDE SEQUENCE [LARGE SCALE GENOMIC DNA]</scope>
    <source>
        <strain evidence="7">MT8872</strain>
    </source>
</reference>
<evidence type="ECO:0000313" key="8">
    <source>
        <dbReference type="WBParaSite" id="Pan_g23033.t1"/>
    </source>
</evidence>
<dbReference type="AlphaFoldDB" id="A0A7E4VPJ4"/>
<keyword evidence="4 6" id="KW-1133">Transmembrane helix</keyword>
<evidence type="ECO:0000256" key="4">
    <source>
        <dbReference type="ARBA" id="ARBA00022989"/>
    </source>
</evidence>
<comment type="subcellular location">
    <subcellularLocation>
        <location evidence="1 6">Membrane</location>
        <topology evidence="1 6">Multi-pass membrane protein</topology>
    </subcellularLocation>
</comment>
<dbReference type="GO" id="GO:0016020">
    <property type="term" value="C:membrane"/>
    <property type="evidence" value="ECO:0007669"/>
    <property type="project" value="UniProtKB-SubCell"/>
</dbReference>
<dbReference type="Pfam" id="PF03134">
    <property type="entry name" value="TB2_DP1_HVA22"/>
    <property type="match status" value="1"/>
</dbReference>
<name>A0A7E4VPJ4_PANRE</name>
<evidence type="ECO:0000313" key="7">
    <source>
        <dbReference type="Proteomes" id="UP000492821"/>
    </source>
</evidence>
<feature type="transmembrane region" description="Helical" evidence="6">
    <location>
        <begin position="117"/>
        <end position="133"/>
    </location>
</feature>
<dbReference type="Proteomes" id="UP000492821">
    <property type="component" value="Unassembled WGS sequence"/>
</dbReference>
<feature type="transmembrane region" description="Helical" evidence="6">
    <location>
        <begin position="92"/>
        <end position="111"/>
    </location>
</feature>
<keyword evidence="3 6" id="KW-0812">Transmembrane</keyword>
<evidence type="ECO:0000256" key="5">
    <source>
        <dbReference type="ARBA" id="ARBA00023136"/>
    </source>
</evidence>
<protein>
    <recommendedName>
        <fullName evidence="6">Receptor expression-enhancing protein</fullName>
    </recommendedName>
</protein>
<dbReference type="WBParaSite" id="Pan_g23033.t1">
    <property type="protein sequence ID" value="Pan_g23033.t1"/>
    <property type="gene ID" value="Pan_g23033"/>
</dbReference>
<keyword evidence="5 6" id="KW-0472">Membrane</keyword>
<proteinExistence type="inferred from homology"/>
<evidence type="ECO:0000256" key="2">
    <source>
        <dbReference type="ARBA" id="ARBA00008573"/>
    </source>
</evidence>
<dbReference type="InterPro" id="IPR004345">
    <property type="entry name" value="TB2_DP1_HVA22"/>
</dbReference>
<feature type="transmembrane region" description="Helical" evidence="6">
    <location>
        <begin position="40"/>
        <end position="56"/>
    </location>
</feature>
<evidence type="ECO:0000256" key="3">
    <source>
        <dbReference type="ARBA" id="ARBA00022692"/>
    </source>
</evidence>
<dbReference type="PANTHER" id="PTHR12300:SF161">
    <property type="entry name" value="RECEPTOR EXPRESSION-ENHANCING PROTEIN"/>
    <property type="match status" value="1"/>
</dbReference>
<accession>A0A7E4VPJ4</accession>
<comment type="similarity">
    <text evidence="2 6">Belongs to the DP1 family.</text>
</comment>
<sequence>MPLPPQVEKLVADFDKILHQPGQITNVLAQIEEKTKVKRLHLAGGLIVLHALYLVFGRFAELLCNVTGFLYPAYISIKAIESATKEDDTQWLTYWVVFALFNVIEFFSDVITRYFPIYWLAKWAFLLYLHLPITRGAETLYARFIRPFVLKHQSGIDQAIGKAKEGLSDAKAAFNENVKTN</sequence>
<keyword evidence="7" id="KW-1185">Reference proteome</keyword>
<organism evidence="7 8">
    <name type="scientific">Panagrellus redivivus</name>
    <name type="common">Microworm</name>
    <dbReference type="NCBI Taxonomy" id="6233"/>
    <lineage>
        <taxon>Eukaryota</taxon>
        <taxon>Metazoa</taxon>
        <taxon>Ecdysozoa</taxon>
        <taxon>Nematoda</taxon>
        <taxon>Chromadorea</taxon>
        <taxon>Rhabditida</taxon>
        <taxon>Tylenchina</taxon>
        <taxon>Panagrolaimomorpha</taxon>
        <taxon>Panagrolaimoidea</taxon>
        <taxon>Panagrolaimidae</taxon>
        <taxon>Panagrellus</taxon>
    </lineage>
</organism>
<dbReference type="PANTHER" id="PTHR12300">
    <property type="entry name" value="HVA22-LIKE PROTEINS"/>
    <property type="match status" value="1"/>
</dbReference>